<keyword evidence="10 11" id="KW-0472">Membrane</keyword>
<dbReference type="SMART" id="SM00228">
    <property type="entry name" value="PDZ"/>
    <property type="match status" value="1"/>
</dbReference>
<evidence type="ECO:0000256" key="9">
    <source>
        <dbReference type="ARBA" id="ARBA00023049"/>
    </source>
</evidence>
<keyword evidence="8 11" id="KW-1133">Transmembrane helix</keyword>
<gene>
    <name evidence="13" type="ORF">C8N24_5675</name>
</gene>
<evidence type="ECO:0000256" key="6">
    <source>
        <dbReference type="ARBA" id="ARBA00022801"/>
    </source>
</evidence>
<dbReference type="InterPro" id="IPR001478">
    <property type="entry name" value="PDZ"/>
</dbReference>
<keyword evidence="14" id="KW-1185">Reference proteome</keyword>
<protein>
    <submittedName>
        <fullName evidence="13">Site-2 protease</fullName>
    </submittedName>
</protein>
<comment type="cofactor">
    <cofactor evidence="1">
        <name>Zn(2+)</name>
        <dbReference type="ChEBI" id="CHEBI:29105"/>
    </cofactor>
</comment>
<dbReference type="PANTHER" id="PTHR42837">
    <property type="entry name" value="REGULATOR OF SIGMA-E PROTEASE RSEP"/>
    <property type="match status" value="1"/>
</dbReference>
<keyword evidence="6" id="KW-0378">Hydrolase</keyword>
<evidence type="ECO:0000256" key="11">
    <source>
        <dbReference type="SAM" id="Phobius"/>
    </source>
</evidence>
<dbReference type="Proteomes" id="UP000278962">
    <property type="component" value="Unassembled WGS sequence"/>
</dbReference>
<evidence type="ECO:0000313" key="13">
    <source>
        <dbReference type="EMBL" id="RKQ87650.1"/>
    </source>
</evidence>
<dbReference type="InterPro" id="IPR008915">
    <property type="entry name" value="Peptidase_M50"/>
</dbReference>
<proteinExistence type="inferred from homology"/>
<evidence type="ECO:0000313" key="14">
    <source>
        <dbReference type="Proteomes" id="UP000278962"/>
    </source>
</evidence>
<evidence type="ECO:0000256" key="7">
    <source>
        <dbReference type="ARBA" id="ARBA00022833"/>
    </source>
</evidence>
<dbReference type="AlphaFoldDB" id="A0A660L7V1"/>
<keyword evidence="5 11" id="KW-0812">Transmembrane</keyword>
<keyword evidence="9" id="KW-0482">Metalloprotease</keyword>
<evidence type="ECO:0000256" key="1">
    <source>
        <dbReference type="ARBA" id="ARBA00001947"/>
    </source>
</evidence>
<dbReference type="GO" id="GO:0016020">
    <property type="term" value="C:membrane"/>
    <property type="evidence" value="ECO:0007669"/>
    <property type="project" value="UniProtKB-SubCell"/>
</dbReference>
<evidence type="ECO:0000256" key="4">
    <source>
        <dbReference type="ARBA" id="ARBA00022670"/>
    </source>
</evidence>
<dbReference type="SUPFAM" id="SSF50156">
    <property type="entry name" value="PDZ domain-like"/>
    <property type="match status" value="1"/>
</dbReference>
<dbReference type="InterPro" id="IPR004387">
    <property type="entry name" value="Pept_M50_Zn"/>
</dbReference>
<dbReference type="RefSeq" id="WP_121256386.1">
    <property type="nucleotide sequence ID" value="NZ_RBIL01000002.1"/>
</dbReference>
<comment type="subcellular location">
    <subcellularLocation>
        <location evidence="2">Membrane</location>
        <topology evidence="2">Multi-pass membrane protein</topology>
    </subcellularLocation>
</comment>
<evidence type="ECO:0000256" key="10">
    <source>
        <dbReference type="ARBA" id="ARBA00023136"/>
    </source>
</evidence>
<comment type="caution">
    <text evidence="13">The sequence shown here is derived from an EMBL/GenBank/DDBJ whole genome shotgun (WGS) entry which is preliminary data.</text>
</comment>
<keyword evidence="4 13" id="KW-0645">Protease</keyword>
<reference evidence="13 14" key="1">
    <citation type="submission" date="2018-10" db="EMBL/GenBank/DDBJ databases">
        <title>Genomic Encyclopedia of Archaeal and Bacterial Type Strains, Phase II (KMG-II): from individual species to whole genera.</title>
        <authorList>
            <person name="Goeker M."/>
        </authorList>
    </citation>
    <scope>NUCLEOTIDE SEQUENCE [LARGE SCALE GENOMIC DNA]</scope>
    <source>
        <strain evidence="13 14">DSM 14954</strain>
    </source>
</reference>
<evidence type="ECO:0000259" key="12">
    <source>
        <dbReference type="PROSITE" id="PS50106"/>
    </source>
</evidence>
<organism evidence="13 14">
    <name type="scientific">Solirubrobacter pauli</name>
    <dbReference type="NCBI Taxonomy" id="166793"/>
    <lineage>
        <taxon>Bacteria</taxon>
        <taxon>Bacillati</taxon>
        <taxon>Actinomycetota</taxon>
        <taxon>Thermoleophilia</taxon>
        <taxon>Solirubrobacterales</taxon>
        <taxon>Solirubrobacteraceae</taxon>
        <taxon>Solirubrobacter</taxon>
    </lineage>
</organism>
<name>A0A660L7V1_9ACTN</name>
<dbReference type="OrthoDB" id="9782003at2"/>
<dbReference type="Gene3D" id="2.30.42.10">
    <property type="match status" value="1"/>
</dbReference>
<dbReference type="EMBL" id="RBIL01000002">
    <property type="protein sequence ID" value="RKQ87650.1"/>
    <property type="molecule type" value="Genomic_DNA"/>
</dbReference>
<evidence type="ECO:0000256" key="2">
    <source>
        <dbReference type="ARBA" id="ARBA00004141"/>
    </source>
</evidence>
<accession>A0A660L7V1</accession>
<dbReference type="InterPro" id="IPR036034">
    <property type="entry name" value="PDZ_sf"/>
</dbReference>
<sequence length="356" mass="38744">MSWLLAFVGFAALIILHEAGHFFAAKAVGMRVERFSLFFPPLIARKKRGETEYAIGSIPLGGYVKITGMNPAEDIPPEHAHRAYYRQPVWKRIVVIGAGPLVNIVLAFVILAGVFMARGPVEPPLVVGAVQAGTPAQGKLQEGDKVLAVDGKRLTGSYQDQISAVTKGVNSHKDRGAVSFTVDRGGREVTITGNTFYDPETKRNRFGFGYDQEASRQDVGLFDSAGVAVDQMWVVTSTTVSHIAQIFKAEKREELGSVVGGYEQTRQTIKENDAVLTFYVLALISLSLGVINLFPFLPLDGGHIFWALAEKVRGKAIPFSVMERAGFVGFALVLMLFVIGLSNDIDRLQNGGFGIR</sequence>
<dbReference type="PROSITE" id="PS50106">
    <property type="entry name" value="PDZ"/>
    <property type="match status" value="1"/>
</dbReference>
<dbReference type="GO" id="GO:0006508">
    <property type="term" value="P:proteolysis"/>
    <property type="evidence" value="ECO:0007669"/>
    <property type="project" value="UniProtKB-KW"/>
</dbReference>
<evidence type="ECO:0000256" key="5">
    <source>
        <dbReference type="ARBA" id="ARBA00022692"/>
    </source>
</evidence>
<feature type="transmembrane region" description="Helical" evidence="11">
    <location>
        <begin position="93"/>
        <end position="115"/>
    </location>
</feature>
<feature type="transmembrane region" description="Helical" evidence="11">
    <location>
        <begin position="317"/>
        <end position="339"/>
    </location>
</feature>
<dbReference type="GO" id="GO:0004222">
    <property type="term" value="F:metalloendopeptidase activity"/>
    <property type="evidence" value="ECO:0007669"/>
    <property type="project" value="InterPro"/>
</dbReference>
<comment type="similarity">
    <text evidence="3">Belongs to the peptidase M50B family.</text>
</comment>
<evidence type="ECO:0000256" key="3">
    <source>
        <dbReference type="ARBA" id="ARBA00007931"/>
    </source>
</evidence>
<dbReference type="PANTHER" id="PTHR42837:SF2">
    <property type="entry name" value="MEMBRANE METALLOPROTEASE ARASP2, CHLOROPLASTIC-RELATED"/>
    <property type="match status" value="1"/>
</dbReference>
<evidence type="ECO:0000256" key="8">
    <source>
        <dbReference type="ARBA" id="ARBA00022989"/>
    </source>
</evidence>
<dbReference type="Pfam" id="PF02163">
    <property type="entry name" value="Peptidase_M50"/>
    <property type="match status" value="1"/>
</dbReference>
<feature type="transmembrane region" description="Helical" evidence="11">
    <location>
        <begin position="276"/>
        <end position="297"/>
    </location>
</feature>
<keyword evidence="7" id="KW-0862">Zinc</keyword>
<feature type="domain" description="PDZ" evidence="12">
    <location>
        <begin position="113"/>
        <end position="167"/>
    </location>
</feature>
<dbReference type="CDD" id="cd06163">
    <property type="entry name" value="S2P-M50_PDZ_RseP-like"/>
    <property type="match status" value="1"/>
</dbReference>